<sequence length="24" mass="2836">MRVDVKIVGLVTQCEIRVEFRVMD</sequence>
<reference evidence="1" key="2">
    <citation type="journal article" date="2015" name="Fish Shellfish Immunol.">
        <title>Early steps in the European eel (Anguilla anguilla)-Vibrio vulnificus interaction in the gills: Role of the RtxA13 toxin.</title>
        <authorList>
            <person name="Callol A."/>
            <person name="Pajuelo D."/>
            <person name="Ebbesson L."/>
            <person name="Teles M."/>
            <person name="MacKenzie S."/>
            <person name="Amaro C."/>
        </authorList>
    </citation>
    <scope>NUCLEOTIDE SEQUENCE</scope>
</reference>
<dbReference type="EMBL" id="GBXM01034839">
    <property type="protein sequence ID" value="JAH73738.1"/>
    <property type="molecule type" value="Transcribed_RNA"/>
</dbReference>
<accession>A0A0E9V967</accession>
<dbReference type="AlphaFoldDB" id="A0A0E9V967"/>
<organism evidence="1">
    <name type="scientific">Anguilla anguilla</name>
    <name type="common">European freshwater eel</name>
    <name type="synonym">Muraena anguilla</name>
    <dbReference type="NCBI Taxonomy" id="7936"/>
    <lineage>
        <taxon>Eukaryota</taxon>
        <taxon>Metazoa</taxon>
        <taxon>Chordata</taxon>
        <taxon>Craniata</taxon>
        <taxon>Vertebrata</taxon>
        <taxon>Euteleostomi</taxon>
        <taxon>Actinopterygii</taxon>
        <taxon>Neopterygii</taxon>
        <taxon>Teleostei</taxon>
        <taxon>Anguilliformes</taxon>
        <taxon>Anguillidae</taxon>
        <taxon>Anguilla</taxon>
    </lineage>
</organism>
<proteinExistence type="predicted"/>
<protein>
    <submittedName>
        <fullName evidence="1">Uncharacterized protein</fullName>
    </submittedName>
</protein>
<name>A0A0E9V967_ANGAN</name>
<evidence type="ECO:0000313" key="1">
    <source>
        <dbReference type="EMBL" id="JAH73738.1"/>
    </source>
</evidence>
<reference evidence="1" key="1">
    <citation type="submission" date="2014-11" db="EMBL/GenBank/DDBJ databases">
        <authorList>
            <person name="Amaro Gonzalez C."/>
        </authorList>
    </citation>
    <scope>NUCLEOTIDE SEQUENCE</scope>
</reference>